<name>A0AA36F6Z6_OCTVU</name>
<evidence type="ECO:0000313" key="2">
    <source>
        <dbReference type="Proteomes" id="UP001162480"/>
    </source>
</evidence>
<dbReference type="EMBL" id="OX597821">
    <property type="protein sequence ID" value="CAI9726530.1"/>
    <property type="molecule type" value="Genomic_DNA"/>
</dbReference>
<reference evidence="1" key="1">
    <citation type="submission" date="2023-08" db="EMBL/GenBank/DDBJ databases">
        <authorList>
            <person name="Alioto T."/>
            <person name="Alioto T."/>
            <person name="Gomez Garrido J."/>
        </authorList>
    </citation>
    <scope>NUCLEOTIDE SEQUENCE</scope>
</reference>
<proteinExistence type="predicted"/>
<organism evidence="1 2">
    <name type="scientific">Octopus vulgaris</name>
    <name type="common">Common octopus</name>
    <dbReference type="NCBI Taxonomy" id="6645"/>
    <lineage>
        <taxon>Eukaryota</taxon>
        <taxon>Metazoa</taxon>
        <taxon>Spiralia</taxon>
        <taxon>Lophotrochozoa</taxon>
        <taxon>Mollusca</taxon>
        <taxon>Cephalopoda</taxon>
        <taxon>Coleoidea</taxon>
        <taxon>Octopodiformes</taxon>
        <taxon>Octopoda</taxon>
        <taxon>Incirrata</taxon>
        <taxon>Octopodidae</taxon>
        <taxon>Octopus</taxon>
    </lineage>
</organism>
<keyword evidence="2" id="KW-1185">Reference proteome</keyword>
<evidence type="ECO:0000313" key="1">
    <source>
        <dbReference type="EMBL" id="CAI9726530.1"/>
    </source>
</evidence>
<gene>
    <name evidence="1" type="ORF">OCTVUL_1B010232</name>
</gene>
<dbReference type="AlphaFoldDB" id="A0AA36F6Z6"/>
<accession>A0AA36F6Z6</accession>
<protein>
    <submittedName>
        <fullName evidence="1">Uncharacterized protein</fullName>
    </submittedName>
</protein>
<sequence>MGGCRQKKLFACREKSYALRIGADQRSVLLFRGIQWLIGQHHRGERQLLHISVLSPLQKLGLLEFYFCKHFKPYNHLLVTNRDELYPCRIASFRRPCEG</sequence>
<dbReference type="Proteomes" id="UP001162480">
    <property type="component" value="Chromosome 8"/>
</dbReference>